<feature type="region of interest" description="Disordered" evidence="1">
    <location>
        <begin position="180"/>
        <end position="200"/>
    </location>
</feature>
<reference evidence="3" key="1">
    <citation type="submission" date="2016-03" db="EMBL/GenBank/DDBJ databases">
        <title>Draft genome sequence of Rosellinia necatrix.</title>
        <authorList>
            <person name="Kanematsu S."/>
        </authorList>
    </citation>
    <scope>NUCLEOTIDE SEQUENCE [LARGE SCALE GENOMIC DNA]</scope>
    <source>
        <strain evidence="3">W97</strain>
    </source>
</reference>
<dbReference type="AlphaFoldDB" id="A0A1S8A5B3"/>
<keyword evidence="4" id="KW-1185">Reference proteome</keyword>
<dbReference type="Gene3D" id="1.20.120.1020">
    <property type="entry name" value="Prion-inhibition and propagation, HeLo domain"/>
    <property type="match status" value="1"/>
</dbReference>
<gene>
    <name evidence="3" type="ORF">SAMD00023353_0301310</name>
</gene>
<evidence type="ECO:0000256" key="1">
    <source>
        <dbReference type="SAM" id="MobiDB-lite"/>
    </source>
</evidence>
<evidence type="ECO:0000313" key="3">
    <source>
        <dbReference type="EMBL" id="GAW25229.1"/>
    </source>
</evidence>
<dbReference type="PANTHER" id="PTHR37542:SF3">
    <property type="entry name" value="PRION-INHIBITION AND PROPAGATION HELO DOMAIN-CONTAINING PROTEIN"/>
    <property type="match status" value="1"/>
</dbReference>
<dbReference type="OrthoDB" id="20872at2759"/>
<proteinExistence type="predicted"/>
<feature type="domain" description="Prion-inhibition and propagation HeLo" evidence="2">
    <location>
        <begin position="7"/>
        <end position="180"/>
    </location>
</feature>
<dbReference type="InterPro" id="IPR038305">
    <property type="entry name" value="HeLo_sf"/>
</dbReference>
<sequence>MSDPFSITAGAISVATAFSACIEGFKYVQLGRHFGRDYQTFTIRLAYERERLARWGEAVHVDTDPRLSRPDATAKETQIATETLVQITMLFTDTEKISKMHGAKTRARADLPALATDELGPAVATLRNRMREPSVKRQRSSLLKLITWAIYHKSEYQELIANIAALIDNLEKLFPAPQPPLKSDRGETAENCSAKPPKVLEDAPRNVDGAARAAVLETGVDHRHTGRGHQYTNIAINGEAHIGDIFSDGWRGAYGASHRYNGLLVGTNAKVLVGNKFGGKDFWDD</sequence>
<evidence type="ECO:0000259" key="2">
    <source>
        <dbReference type="Pfam" id="PF14479"/>
    </source>
</evidence>
<dbReference type="PANTHER" id="PTHR37542">
    <property type="entry name" value="HELO DOMAIN-CONTAINING PROTEIN-RELATED"/>
    <property type="match status" value="1"/>
</dbReference>
<protein>
    <submittedName>
        <fullName evidence="3">Putative small s protein</fullName>
    </submittedName>
</protein>
<evidence type="ECO:0000313" key="4">
    <source>
        <dbReference type="Proteomes" id="UP000054516"/>
    </source>
</evidence>
<organism evidence="3">
    <name type="scientific">Rosellinia necatrix</name>
    <name type="common">White root-rot fungus</name>
    <dbReference type="NCBI Taxonomy" id="77044"/>
    <lineage>
        <taxon>Eukaryota</taxon>
        <taxon>Fungi</taxon>
        <taxon>Dikarya</taxon>
        <taxon>Ascomycota</taxon>
        <taxon>Pezizomycotina</taxon>
        <taxon>Sordariomycetes</taxon>
        <taxon>Xylariomycetidae</taxon>
        <taxon>Xylariales</taxon>
        <taxon>Xylariaceae</taxon>
        <taxon>Rosellinia</taxon>
    </lineage>
</organism>
<name>A0A1S8A5B3_ROSNE</name>
<dbReference type="EMBL" id="DF977448">
    <property type="protein sequence ID" value="GAW25229.1"/>
    <property type="molecule type" value="Genomic_DNA"/>
</dbReference>
<accession>A0A1S8A5B3</accession>
<dbReference type="Proteomes" id="UP000054516">
    <property type="component" value="Unassembled WGS sequence"/>
</dbReference>
<dbReference type="Pfam" id="PF14479">
    <property type="entry name" value="HeLo"/>
    <property type="match status" value="1"/>
</dbReference>
<dbReference type="STRING" id="77044.A0A1S8A5B3"/>
<dbReference type="InterPro" id="IPR029498">
    <property type="entry name" value="HeLo_dom"/>
</dbReference>